<keyword evidence="2" id="KW-1185">Reference proteome</keyword>
<organism evidence="1 2">
    <name type="scientific">Rhizobium phage RL2RES</name>
    <dbReference type="NCBI Taxonomy" id="103371"/>
    <lineage>
        <taxon>Viruses</taxon>
        <taxon>Duplodnaviria</taxon>
        <taxon>Heunggongvirae</taxon>
        <taxon>Uroviricota</taxon>
        <taxon>Caudoviricetes</taxon>
        <taxon>Pootjesviridae</taxon>
        <taxon>Innesvirus</taxon>
        <taxon>Innesvirus RL2RES</taxon>
    </lineage>
</organism>
<reference evidence="1 2" key="1">
    <citation type="submission" date="2019-10" db="EMBL/GenBank/DDBJ databases">
        <title>Complete genome sequence of bacteriophage vB_RLeM_RL2RES.</title>
        <authorList>
            <person name="Gunathilake D."/>
            <person name="Bhat S."/>
            <person name="Yost C.K."/>
            <person name="Hynes M.F."/>
        </authorList>
    </citation>
    <scope>NUCLEOTIDE SEQUENCE [LARGE SCALE GENOMIC DNA]</scope>
</reference>
<dbReference type="SUPFAM" id="SSF57850">
    <property type="entry name" value="RING/U-box"/>
    <property type="match status" value="1"/>
</dbReference>
<proteinExistence type="predicted"/>
<accession>A0A6B9J7V9</accession>
<dbReference type="EMBL" id="MN549361">
    <property type="protein sequence ID" value="QGZ14331.1"/>
    <property type="molecule type" value="Genomic_DNA"/>
</dbReference>
<evidence type="ECO:0000313" key="2">
    <source>
        <dbReference type="Proteomes" id="UP000433502"/>
    </source>
</evidence>
<gene>
    <name evidence="1" type="ORF">RL2RES_174</name>
</gene>
<sequence length="69" mass="7852">MTTHTNLGKFENDREAKVRMTCEDCVYPVGSGCGHKWDVNCDKNYVENSHYSYYAAECPRCGKVNKEPA</sequence>
<dbReference type="Proteomes" id="UP000433502">
    <property type="component" value="Segment"/>
</dbReference>
<protein>
    <submittedName>
        <fullName evidence="1">Uncharacterized protein</fullName>
    </submittedName>
</protein>
<name>A0A6B9J7V9_9CAUD</name>
<evidence type="ECO:0000313" key="1">
    <source>
        <dbReference type="EMBL" id="QGZ14331.1"/>
    </source>
</evidence>